<evidence type="ECO:0000313" key="2">
    <source>
        <dbReference type="Proteomes" id="UP000008710"/>
    </source>
</evidence>
<protein>
    <submittedName>
        <fullName evidence="1">Uncharacterized protein</fullName>
    </submittedName>
</protein>
<organism evidence="1 2">
    <name type="scientific">Rhodococcus jostii (strain RHA1)</name>
    <dbReference type="NCBI Taxonomy" id="101510"/>
    <lineage>
        <taxon>Bacteria</taxon>
        <taxon>Bacillati</taxon>
        <taxon>Actinomycetota</taxon>
        <taxon>Actinomycetes</taxon>
        <taxon>Mycobacteriales</taxon>
        <taxon>Nocardiaceae</taxon>
        <taxon>Rhodococcus</taxon>
    </lineage>
</organism>
<sequence>MVDLLFDRGTGQAVASGVPVAVNLVLSDETLLAGGHEAAQLQGFGPVPAVDGRRRRP</sequence>
<name>Q0SEN0_RHOJR</name>
<dbReference type="Proteomes" id="UP000008710">
    <property type="component" value="Chromosome"/>
</dbReference>
<accession>Q0SEN0</accession>
<dbReference type="HOGENOM" id="CLU_2993754_0_0_11"/>
<evidence type="ECO:0000313" key="1">
    <source>
        <dbReference type="EMBL" id="ABG94006.1"/>
    </source>
</evidence>
<reference evidence="2" key="1">
    <citation type="journal article" date="2006" name="Proc. Natl. Acad. Sci. U.S.A.">
        <title>The complete genome of Rhodococcus sp. RHA1 provides insights into a catabolic powerhouse.</title>
        <authorList>
            <person name="McLeod M.P."/>
            <person name="Warren R.L."/>
            <person name="Hsiao W.W.L."/>
            <person name="Araki N."/>
            <person name="Myhre M."/>
            <person name="Fernandes C."/>
            <person name="Miyazawa D."/>
            <person name="Wong W."/>
            <person name="Lillquist A.L."/>
            <person name="Wang D."/>
            <person name="Dosanjh M."/>
            <person name="Hara H."/>
            <person name="Petrescu A."/>
            <person name="Morin R.D."/>
            <person name="Yang G."/>
            <person name="Stott J.M."/>
            <person name="Schein J.E."/>
            <person name="Shin H."/>
            <person name="Smailus D."/>
            <person name="Siddiqui A.S."/>
            <person name="Marra M.A."/>
            <person name="Jones S.J.M."/>
            <person name="Holt R."/>
            <person name="Brinkman F.S.L."/>
            <person name="Miyauchi K."/>
            <person name="Fukuda M."/>
            <person name="Davies J.E."/>
            <person name="Mohn W.W."/>
            <person name="Eltis L.D."/>
        </authorList>
    </citation>
    <scope>NUCLEOTIDE SEQUENCE [LARGE SCALE GENOMIC DNA]</scope>
    <source>
        <strain evidence="2">RHA1</strain>
    </source>
</reference>
<dbReference type="eggNOG" id="COG1403">
    <property type="taxonomic scope" value="Bacteria"/>
</dbReference>
<proteinExistence type="predicted"/>
<gene>
    <name evidence="1" type="ordered locus">RHA1_ro02199</name>
</gene>
<dbReference type="KEGG" id="rha:RHA1_ro02199"/>
<dbReference type="EMBL" id="CP000431">
    <property type="protein sequence ID" value="ABG94006.1"/>
    <property type="molecule type" value="Genomic_DNA"/>
</dbReference>
<dbReference type="AlphaFoldDB" id="Q0SEN0"/>